<dbReference type="AlphaFoldDB" id="A0A670JVQ4"/>
<keyword evidence="8 11" id="KW-0472">Membrane</keyword>
<evidence type="ECO:0000256" key="5">
    <source>
        <dbReference type="ARBA" id="ARBA00022475"/>
    </source>
</evidence>
<keyword evidence="5" id="KW-1003">Cell membrane</keyword>
<dbReference type="Proteomes" id="UP000472272">
    <property type="component" value="Chromosome 14"/>
</dbReference>
<dbReference type="GO" id="GO:0097272">
    <property type="term" value="P:ammonium homeostasis"/>
    <property type="evidence" value="ECO:0007669"/>
    <property type="project" value="TreeGrafter"/>
</dbReference>
<dbReference type="Ensembl" id="ENSPMRT00000031122.1">
    <property type="protein sequence ID" value="ENSPMRP00000029343.1"/>
    <property type="gene ID" value="ENSPMRG00000018969.1"/>
</dbReference>
<dbReference type="Gene3D" id="1.10.3430.10">
    <property type="entry name" value="Ammonium transporter AmtB like domains"/>
    <property type="match status" value="1"/>
</dbReference>
<evidence type="ECO:0000256" key="8">
    <source>
        <dbReference type="ARBA" id="ARBA00023136"/>
    </source>
</evidence>
<feature type="transmembrane region" description="Helical" evidence="11">
    <location>
        <begin position="69"/>
        <end position="89"/>
    </location>
</feature>
<dbReference type="GO" id="GO:0016323">
    <property type="term" value="C:basolateral plasma membrane"/>
    <property type="evidence" value="ECO:0007669"/>
    <property type="project" value="Ensembl"/>
</dbReference>
<dbReference type="GO" id="GO:0035379">
    <property type="term" value="F:carbon dioxide transmembrane transporter activity"/>
    <property type="evidence" value="ECO:0007669"/>
    <property type="project" value="Ensembl"/>
</dbReference>
<evidence type="ECO:0000256" key="6">
    <source>
        <dbReference type="ARBA" id="ARBA00022692"/>
    </source>
</evidence>
<reference evidence="13" key="2">
    <citation type="submission" date="2025-08" db="UniProtKB">
        <authorList>
            <consortium name="Ensembl"/>
        </authorList>
    </citation>
    <scope>IDENTIFICATION</scope>
</reference>
<keyword evidence="6 11" id="KW-0812">Transmembrane</keyword>
<name>A0A670JVQ4_PODMU</name>
<dbReference type="GeneTree" id="ENSGT00950000182844"/>
<sequence length="452" mass="49344">MMARNTDMRWRLPLVCLLWELAMIILFGVFVRFNAESDIAGWEKAKQEKNITSDAENDFYFRYPSFQDVHVMIFVGFGFLMTFLQRYGFGAVAFNFLLAAFGIQWALLVQGWFHTFENGKILIGVESMIGADFCVGSVCIAFGAVLGKISPVQLLIMTLFQVTLFSVNEYILLDLLHETLGNIALHTSGFRAARLVRPDWAPSLQRRCNNDKQRKVKDAGGSMTIHTFGAYFGLVVTAILYRPNLEQTKDKQGSVYHSDLFSMIGTLFLWMYWPSFNSAISDHGDAQHRAAINTYCSLAACVLTTVAFSSLLQKKGKLNMVHIQNATLAGGVAVGTAAEMMLTAYGSLIVGFICGIVSTVGFVYFTPFLESKLRIQDTCGIHNLHGMPGLIGGIVGAVTAAAATEGVYGKEGLIRAFDFTGDFSHRTPSVQGGFQAAGIAVSLGMALAGGPS</sequence>
<dbReference type="GO" id="GO:0070634">
    <property type="term" value="P:transepithelial ammonium transport"/>
    <property type="evidence" value="ECO:0007669"/>
    <property type="project" value="Ensembl"/>
</dbReference>
<dbReference type="PANTHER" id="PTHR11730">
    <property type="entry name" value="AMMONIUM TRANSPORTER"/>
    <property type="match status" value="1"/>
</dbReference>
<evidence type="ECO:0000256" key="9">
    <source>
        <dbReference type="ARBA" id="ARBA00023177"/>
    </source>
</evidence>
<keyword evidence="14" id="KW-1185">Reference proteome</keyword>
<evidence type="ECO:0000256" key="1">
    <source>
        <dbReference type="ARBA" id="ARBA00004651"/>
    </source>
</evidence>
<dbReference type="PRINTS" id="PR00342">
    <property type="entry name" value="RHESUSRHD"/>
</dbReference>
<proteinExistence type="inferred from homology"/>
<feature type="transmembrane region" description="Helical" evidence="11">
    <location>
        <begin position="292"/>
        <end position="312"/>
    </location>
</feature>
<gene>
    <name evidence="13" type="primary">RHCG</name>
</gene>
<dbReference type="GO" id="GO:0042802">
    <property type="term" value="F:identical protein binding"/>
    <property type="evidence" value="ECO:0007669"/>
    <property type="project" value="Ensembl"/>
</dbReference>
<comment type="similarity">
    <text evidence="2">Belongs to the ammonium transporter (TC 2.A.49) family. Rh subfamily.</text>
</comment>
<evidence type="ECO:0000313" key="13">
    <source>
        <dbReference type="Ensembl" id="ENSPMRP00000029343.1"/>
    </source>
</evidence>
<accession>A0A670JVQ4</accession>
<dbReference type="GO" id="GO:0006873">
    <property type="term" value="P:intracellular monoatomic ion homeostasis"/>
    <property type="evidence" value="ECO:0007669"/>
    <property type="project" value="Ensembl"/>
</dbReference>
<keyword evidence="7 11" id="KW-1133">Transmembrane helix</keyword>
<feature type="transmembrane region" description="Helical" evidence="11">
    <location>
        <begin position="121"/>
        <end position="147"/>
    </location>
</feature>
<keyword evidence="10" id="KW-0325">Glycoprotein</keyword>
<evidence type="ECO:0000256" key="3">
    <source>
        <dbReference type="ARBA" id="ARBA00011233"/>
    </source>
</evidence>
<keyword evidence="9" id="KW-0924">Ammonia transport</keyword>
<evidence type="ECO:0000259" key="12">
    <source>
        <dbReference type="Pfam" id="PF00909"/>
    </source>
</evidence>
<organism evidence="13 14">
    <name type="scientific">Podarcis muralis</name>
    <name type="common">Wall lizard</name>
    <name type="synonym">Lacerta muralis</name>
    <dbReference type="NCBI Taxonomy" id="64176"/>
    <lineage>
        <taxon>Eukaryota</taxon>
        <taxon>Metazoa</taxon>
        <taxon>Chordata</taxon>
        <taxon>Craniata</taxon>
        <taxon>Vertebrata</taxon>
        <taxon>Euteleostomi</taxon>
        <taxon>Lepidosauria</taxon>
        <taxon>Squamata</taxon>
        <taxon>Bifurcata</taxon>
        <taxon>Unidentata</taxon>
        <taxon>Episquamata</taxon>
        <taxon>Laterata</taxon>
        <taxon>Lacertibaenia</taxon>
        <taxon>Lacertidae</taxon>
        <taxon>Podarcis</taxon>
    </lineage>
</organism>
<comment type="subcellular location">
    <subcellularLocation>
        <location evidence="1">Cell membrane</location>
        <topology evidence="1">Multi-pass membrane protein</topology>
    </subcellularLocation>
</comment>
<dbReference type="GO" id="GO:0008519">
    <property type="term" value="F:ammonium channel activity"/>
    <property type="evidence" value="ECO:0007669"/>
    <property type="project" value="Ensembl"/>
</dbReference>
<reference evidence="13" key="3">
    <citation type="submission" date="2025-09" db="UniProtKB">
        <authorList>
            <consortium name="Ensembl"/>
        </authorList>
    </citation>
    <scope>IDENTIFICATION</scope>
</reference>
<dbReference type="InterPro" id="IPR024041">
    <property type="entry name" value="NH4_transpt_AmtB-like_dom"/>
</dbReference>
<dbReference type="GO" id="GO:0006885">
    <property type="term" value="P:regulation of pH"/>
    <property type="evidence" value="ECO:0007669"/>
    <property type="project" value="Ensembl"/>
</dbReference>
<dbReference type="OMA" id="NCFEDDV"/>
<protein>
    <submittedName>
        <fullName evidence="13">Rh family C glycoprotein</fullName>
    </submittedName>
</protein>
<feature type="transmembrane region" description="Helical" evidence="11">
    <location>
        <begin position="253"/>
        <end position="272"/>
    </location>
</feature>
<evidence type="ECO:0000256" key="7">
    <source>
        <dbReference type="ARBA" id="ARBA00022989"/>
    </source>
</evidence>
<feature type="transmembrane region" description="Helical" evidence="11">
    <location>
        <begin position="12"/>
        <end position="33"/>
    </location>
</feature>
<dbReference type="InterPro" id="IPR002229">
    <property type="entry name" value="RhesusRHD"/>
</dbReference>
<evidence type="ECO:0000256" key="4">
    <source>
        <dbReference type="ARBA" id="ARBA00022448"/>
    </source>
</evidence>
<comment type="subunit">
    <text evidence="3">Homotrimer.</text>
</comment>
<feature type="transmembrane region" description="Helical" evidence="11">
    <location>
        <begin position="223"/>
        <end position="241"/>
    </location>
</feature>
<evidence type="ECO:0000256" key="10">
    <source>
        <dbReference type="ARBA" id="ARBA00023180"/>
    </source>
</evidence>
<dbReference type="GO" id="GO:0030506">
    <property type="term" value="F:ankyrin binding"/>
    <property type="evidence" value="ECO:0007669"/>
    <property type="project" value="Ensembl"/>
</dbReference>
<keyword evidence="4" id="KW-0813">Transport</keyword>
<feature type="transmembrane region" description="Helical" evidence="11">
    <location>
        <begin position="154"/>
        <end position="173"/>
    </location>
</feature>
<feature type="transmembrane region" description="Helical" evidence="11">
    <location>
        <begin position="344"/>
        <end position="365"/>
    </location>
</feature>
<dbReference type="Pfam" id="PF00909">
    <property type="entry name" value="Ammonium_transp"/>
    <property type="match status" value="1"/>
</dbReference>
<dbReference type="PANTHER" id="PTHR11730:SF30">
    <property type="entry name" value="AMMONIUM TRANSPORTER RH TYPE C"/>
    <property type="match status" value="1"/>
</dbReference>
<feature type="transmembrane region" description="Helical" evidence="11">
    <location>
        <begin position="96"/>
        <end position="115"/>
    </location>
</feature>
<feature type="domain" description="Ammonium transporter AmtB-like" evidence="12">
    <location>
        <begin position="54"/>
        <end position="447"/>
    </location>
</feature>
<dbReference type="GO" id="GO:0016324">
    <property type="term" value="C:apical plasma membrane"/>
    <property type="evidence" value="ECO:0007669"/>
    <property type="project" value="Ensembl"/>
</dbReference>
<dbReference type="InterPro" id="IPR029020">
    <property type="entry name" value="Ammonium/urea_transptr"/>
</dbReference>
<dbReference type="SUPFAM" id="SSF111352">
    <property type="entry name" value="Ammonium transporter"/>
    <property type="match status" value="1"/>
</dbReference>
<evidence type="ECO:0000256" key="11">
    <source>
        <dbReference type="SAM" id="Phobius"/>
    </source>
</evidence>
<evidence type="ECO:0000256" key="2">
    <source>
        <dbReference type="ARBA" id="ARBA00011036"/>
    </source>
</evidence>
<reference evidence="13 14" key="1">
    <citation type="journal article" date="2019" name="Proc. Natl. Acad. Sci. U.S.A.">
        <title>Regulatory changes in pterin and carotenoid genes underlie balanced color polymorphisms in the wall lizard.</title>
        <authorList>
            <person name="Andrade P."/>
            <person name="Pinho C."/>
            <person name="Perez I de Lanuza G."/>
            <person name="Afonso S."/>
            <person name="Brejcha J."/>
            <person name="Rubin C.J."/>
            <person name="Wallerman O."/>
            <person name="Pereira P."/>
            <person name="Sabatino S.J."/>
            <person name="Bellati A."/>
            <person name="Pellitteri-Rosa D."/>
            <person name="Bosakova Z."/>
            <person name="Bunikis I."/>
            <person name="Carretero M.A."/>
            <person name="Feiner N."/>
            <person name="Marsik P."/>
            <person name="Pauperio F."/>
            <person name="Salvi D."/>
            <person name="Soler L."/>
            <person name="While G.M."/>
            <person name="Uller T."/>
            <person name="Font E."/>
            <person name="Andersson L."/>
            <person name="Carneiro M."/>
        </authorList>
    </citation>
    <scope>NUCLEOTIDE SEQUENCE</scope>
</reference>
<evidence type="ECO:0000313" key="14">
    <source>
        <dbReference type="Proteomes" id="UP000472272"/>
    </source>
</evidence>